<dbReference type="AlphaFoldDB" id="A0A7W8AJF8"/>
<dbReference type="Proteomes" id="UP000531231">
    <property type="component" value="Unassembled WGS sequence"/>
</dbReference>
<accession>A0A7W8AJF8</accession>
<reference evidence="2 3" key="1">
    <citation type="submission" date="2020-08" db="EMBL/GenBank/DDBJ databases">
        <title>Genomic Encyclopedia of Type Strains, Phase IV (KMG-IV): sequencing the most valuable type-strain genomes for metagenomic binning, comparative biology and taxonomic classification.</title>
        <authorList>
            <person name="Goeker M."/>
        </authorList>
    </citation>
    <scope>NUCLEOTIDE SEQUENCE [LARGE SCALE GENOMIC DNA]</scope>
    <source>
        <strain evidence="2 3">DSM 25620</strain>
    </source>
</reference>
<evidence type="ECO:0000259" key="1">
    <source>
        <dbReference type="Pfam" id="PF18557"/>
    </source>
</evidence>
<dbReference type="EMBL" id="JACHIL010000003">
    <property type="protein sequence ID" value="MBB5091452.1"/>
    <property type="molecule type" value="Genomic_DNA"/>
</dbReference>
<proteinExistence type="predicted"/>
<organism evidence="2 3">
    <name type="scientific">Pseudochrobactrum saccharolyticum</name>
    <dbReference type="NCBI Taxonomy" id="354352"/>
    <lineage>
        <taxon>Bacteria</taxon>
        <taxon>Pseudomonadati</taxon>
        <taxon>Pseudomonadota</taxon>
        <taxon>Alphaproteobacteria</taxon>
        <taxon>Hyphomicrobiales</taxon>
        <taxon>Brucellaceae</taxon>
        <taxon>Pseudochrobactrum</taxon>
    </lineage>
</organism>
<name>A0A7W8AJF8_9HYPH</name>
<evidence type="ECO:0000313" key="3">
    <source>
        <dbReference type="Proteomes" id="UP000531231"/>
    </source>
</evidence>
<dbReference type="Pfam" id="PF18557">
    <property type="entry name" value="NepR"/>
    <property type="match status" value="1"/>
</dbReference>
<comment type="caution">
    <text evidence="2">The sequence shown here is derived from an EMBL/GenBank/DDBJ whole genome shotgun (WGS) entry which is preliminary data.</text>
</comment>
<gene>
    <name evidence="2" type="ORF">HNQ68_001993</name>
</gene>
<protein>
    <recommendedName>
        <fullName evidence="1">Anti-sigma factor NepR domain-containing protein</fullName>
    </recommendedName>
</protein>
<keyword evidence="3" id="KW-1185">Reference proteome</keyword>
<dbReference type="InterPro" id="IPR041649">
    <property type="entry name" value="NepR"/>
</dbReference>
<evidence type="ECO:0000313" key="2">
    <source>
        <dbReference type="EMBL" id="MBB5091452.1"/>
    </source>
</evidence>
<sequence>MENKSKKLKIWETAAFSPDQGIGTKLRSLYNSLRDEEIPENLMKLLNELDKAEKSK</sequence>
<feature type="domain" description="Anti-sigma factor NepR" evidence="1">
    <location>
        <begin position="20"/>
        <end position="53"/>
    </location>
</feature>
<dbReference type="RefSeq" id="WP_170265253.1">
    <property type="nucleotide sequence ID" value="NZ_JACHIL010000003.1"/>
</dbReference>